<evidence type="ECO:0000313" key="6">
    <source>
        <dbReference type="EMBL" id="QES51287.1"/>
    </source>
</evidence>
<evidence type="ECO:0000256" key="4">
    <source>
        <dbReference type="ARBA" id="ARBA00022807"/>
    </source>
</evidence>
<accession>A0A5P2DAQ0</accession>
<dbReference type="PROSITE" id="PS51935">
    <property type="entry name" value="NLPC_P60"/>
    <property type="match status" value="1"/>
</dbReference>
<keyword evidence="2" id="KW-0645">Protease</keyword>
<proteinExistence type="inferred from homology"/>
<dbReference type="RefSeq" id="WP_150211032.1">
    <property type="nucleotide sequence ID" value="NZ_CP029190.1"/>
</dbReference>
<comment type="similarity">
    <text evidence="1">Belongs to the peptidase C40 family.</text>
</comment>
<name>A0A5P2DAQ0_STRVZ</name>
<dbReference type="GO" id="GO:0008234">
    <property type="term" value="F:cysteine-type peptidase activity"/>
    <property type="evidence" value="ECO:0007669"/>
    <property type="project" value="UniProtKB-KW"/>
</dbReference>
<dbReference type="Gene3D" id="3.90.1720.10">
    <property type="entry name" value="endopeptidase domain like (from Nostoc punctiforme)"/>
    <property type="match status" value="1"/>
</dbReference>
<dbReference type="EMBL" id="CP029190">
    <property type="protein sequence ID" value="QES51287.1"/>
    <property type="molecule type" value="Genomic_DNA"/>
</dbReference>
<evidence type="ECO:0000313" key="7">
    <source>
        <dbReference type="Proteomes" id="UP000325211"/>
    </source>
</evidence>
<dbReference type="InterPro" id="IPR038765">
    <property type="entry name" value="Papain-like_cys_pep_sf"/>
</dbReference>
<dbReference type="PANTHER" id="PTHR47359">
    <property type="entry name" value="PEPTIDOGLYCAN DL-ENDOPEPTIDASE CWLO"/>
    <property type="match status" value="1"/>
</dbReference>
<evidence type="ECO:0000259" key="5">
    <source>
        <dbReference type="PROSITE" id="PS51935"/>
    </source>
</evidence>
<feature type="domain" description="NlpC/P60" evidence="5">
    <location>
        <begin position="43"/>
        <end position="159"/>
    </location>
</feature>
<dbReference type="AlphaFoldDB" id="A0A5P2DAQ0"/>
<evidence type="ECO:0000256" key="3">
    <source>
        <dbReference type="ARBA" id="ARBA00022801"/>
    </source>
</evidence>
<protein>
    <submittedName>
        <fullName evidence="6">Glycoside hydrolase</fullName>
    </submittedName>
</protein>
<keyword evidence="3 6" id="KW-0378">Hydrolase</keyword>
<dbReference type="GO" id="GO:0006508">
    <property type="term" value="P:proteolysis"/>
    <property type="evidence" value="ECO:0007669"/>
    <property type="project" value="UniProtKB-KW"/>
</dbReference>
<evidence type="ECO:0000256" key="1">
    <source>
        <dbReference type="ARBA" id="ARBA00007074"/>
    </source>
</evidence>
<dbReference type="OrthoDB" id="5177647at2"/>
<reference evidence="6 7" key="1">
    <citation type="submission" date="2018-05" db="EMBL/GenBank/DDBJ databases">
        <title>Streptomyces venezuelae.</title>
        <authorList>
            <person name="Kim W."/>
            <person name="Lee N."/>
            <person name="Cho B.-K."/>
        </authorList>
    </citation>
    <scope>NUCLEOTIDE SEQUENCE [LARGE SCALE GENOMIC DNA]</scope>
    <source>
        <strain evidence="6 7">ATCC 21782</strain>
    </source>
</reference>
<dbReference type="InterPro" id="IPR051794">
    <property type="entry name" value="PG_Endopeptidase_C40"/>
</dbReference>
<dbReference type="Pfam" id="PF00877">
    <property type="entry name" value="NLPC_P60"/>
    <property type="match status" value="1"/>
</dbReference>
<dbReference type="PANTHER" id="PTHR47359:SF3">
    <property type="entry name" value="NLP_P60 DOMAIN-CONTAINING PROTEIN-RELATED"/>
    <property type="match status" value="1"/>
</dbReference>
<sequence length="159" mass="17054">MSAFKTAVPSSVGRAGVTAVLTLAVAGGTMFAPGAAPPARAATAHAWEALRVAASKQGAPYQWGATGPNRFDCSGLTQYSYKRAGKSLPRTAAQQARRTRPIVAGSRQEGDLVFFRFRGRVYHVGVYAGDDMIWHSPKPGSRVRLEKIWTDNVSYGRVS</sequence>
<dbReference type="SUPFAM" id="SSF54001">
    <property type="entry name" value="Cysteine proteinases"/>
    <property type="match status" value="1"/>
</dbReference>
<dbReference type="Proteomes" id="UP000325211">
    <property type="component" value="Chromosome"/>
</dbReference>
<gene>
    <name evidence="6" type="ORF">DEJ50_29055</name>
</gene>
<keyword evidence="4" id="KW-0788">Thiol protease</keyword>
<dbReference type="InterPro" id="IPR000064">
    <property type="entry name" value="NLP_P60_dom"/>
</dbReference>
<evidence type="ECO:0000256" key="2">
    <source>
        <dbReference type="ARBA" id="ARBA00022670"/>
    </source>
</evidence>
<organism evidence="6 7">
    <name type="scientific">Streptomyces venezuelae</name>
    <dbReference type="NCBI Taxonomy" id="54571"/>
    <lineage>
        <taxon>Bacteria</taxon>
        <taxon>Bacillati</taxon>
        <taxon>Actinomycetota</taxon>
        <taxon>Actinomycetes</taxon>
        <taxon>Kitasatosporales</taxon>
        <taxon>Streptomycetaceae</taxon>
        <taxon>Streptomyces</taxon>
    </lineage>
</organism>